<gene>
    <name evidence="5" type="ORF">APT59_00595</name>
</gene>
<dbReference type="SMART" id="SM00347">
    <property type="entry name" value="HTH_MARR"/>
    <property type="match status" value="1"/>
</dbReference>
<dbReference type="InterPro" id="IPR039422">
    <property type="entry name" value="MarR/SlyA-like"/>
</dbReference>
<sequence length="138" mass="15531">MSTAAAIAEALLDLKRQMRQQLDETLKASGLSFARYKVLMVLERLGPCRPGEVAEQLRHAPRTLTDAFDALERDGLVRREPHPQDRRALLVHLTEQGRQALAHAQVPRTQALEAVFAPLDAEEQAQLLAYLERVRSRS</sequence>
<dbReference type="SUPFAM" id="SSF46785">
    <property type="entry name" value="Winged helix' DNA-binding domain"/>
    <property type="match status" value="1"/>
</dbReference>
<dbReference type="AlphaFoldDB" id="A0A0U4WUG8"/>
<evidence type="ECO:0000256" key="2">
    <source>
        <dbReference type="ARBA" id="ARBA00023125"/>
    </source>
</evidence>
<protein>
    <submittedName>
        <fullName evidence="5">MarR family transcriptional regulator</fullName>
    </submittedName>
</protein>
<dbReference type="InterPro" id="IPR036388">
    <property type="entry name" value="WH-like_DNA-bd_sf"/>
</dbReference>
<evidence type="ECO:0000256" key="1">
    <source>
        <dbReference type="ARBA" id="ARBA00023015"/>
    </source>
</evidence>
<dbReference type="PROSITE" id="PS50995">
    <property type="entry name" value="HTH_MARR_2"/>
    <property type="match status" value="1"/>
</dbReference>
<evidence type="ECO:0000313" key="6">
    <source>
        <dbReference type="Proteomes" id="UP000064137"/>
    </source>
</evidence>
<name>A0A0U4WUG8_9PSED</name>
<dbReference type="KEGG" id="por:APT59_00595"/>
<evidence type="ECO:0000259" key="4">
    <source>
        <dbReference type="PROSITE" id="PS50995"/>
    </source>
</evidence>
<dbReference type="InterPro" id="IPR036390">
    <property type="entry name" value="WH_DNA-bd_sf"/>
</dbReference>
<dbReference type="Pfam" id="PF01047">
    <property type="entry name" value="MarR"/>
    <property type="match status" value="1"/>
</dbReference>
<dbReference type="Proteomes" id="UP000064137">
    <property type="component" value="Chromosome"/>
</dbReference>
<accession>A0A0U4WUG8</accession>
<feature type="domain" description="HTH marR-type" evidence="4">
    <location>
        <begin position="4"/>
        <end position="136"/>
    </location>
</feature>
<organism evidence="5 6">
    <name type="scientific">Pseudomonas oryzihabitans</name>
    <dbReference type="NCBI Taxonomy" id="47885"/>
    <lineage>
        <taxon>Bacteria</taxon>
        <taxon>Pseudomonadati</taxon>
        <taxon>Pseudomonadota</taxon>
        <taxon>Gammaproteobacteria</taxon>
        <taxon>Pseudomonadales</taxon>
        <taxon>Pseudomonadaceae</taxon>
        <taxon>Pseudomonas</taxon>
    </lineage>
</organism>
<dbReference type="EMBL" id="CP013987">
    <property type="protein sequence ID" value="ALZ82772.1"/>
    <property type="molecule type" value="Genomic_DNA"/>
</dbReference>
<dbReference type="OrthoDB" id="32523at2"/>
<dbReference type="InterPro" id="IPR000835">
    <property type="entry name" value="HTH_MarR-typ"/>
</dbReference>
<keyword evidence="2" id="KW-0238">DNA-binding</keyword>
<keyword evidence="3" id="KW-0804">Transcription</keyword>
<dbReference type="GO" id="GO:0003677">
    <property type="term" value="F:DNA binding"/>
    <property type="evidence" value="ECO:0007669"/>
    <property type="project" value="UniProtKB-KW"/>
</dbReference>
<keyword evidence="1" id="KW-0805">Transcription regulation</keyword>
<dbReference type="RefSeq" id="WP_059313081.1">
    <property type="nucleotide sequence ID" value="NZ_CP013987.1"/>
</dbReference>
<evidence type="ECO:0000256" key="3">
    <source>
        <dbReference type="ARBA" id="ARBA00023163"/>
    </source>
</evidence>
<dbReference type="GO" id="GO:0006950">
    <property type="term" value="P:response to stress"/>
    <property type="evidence" value="ECO:0007669"/>
    <property type="project" value="TreeGrafter"/>
</dbReference>
<dbReference type="Gene3D" id="1.10.10.10">
    <property type="entry name" value="Winged helix-like DNA-binding domain superfamily/Winged helix DNA-binding domain"/>
    <property type="match status" value="1"/>
</dbReference>
<reference evidence="5 6" key="1">
    <citation type="submission" date="2016-01" db="EMBL/GenBank/DDBJ databases">
        <title>Annotation of Pseudomonas oryzihabitans USDA-ARS-USMARC-56511.</title>
        <authorList>
            <person name="Harhay G.P."/>
            <person name="Harhay D.M."/>
            <person name="Smith T.P.L."/>
            <person name="Bono J.L."/>
            <person name="Heaton M.P."/>
            <person name="Clawson M.L."/>
            <person name="Chitko-Mckown C.G."/>
            <person name="Capik S.F."/>
            <person name="DeDonder K.D."/>
            <person name="Apley M.D."/>
            <person name="Lubbers B.V."/>
            <person name="White B.J."/>
            <person name="Larson R.L."/>
        </authorList>
    </citation>
    <scope>NUCLEOTIDE SEQUENCE [LARGE SCALE GENOMIC DNA]</scope>
    <source>
        <strain evidence="5 6">USDA-ARS-USMARC-56511</strain>
    </source>
</reference>
<dbReference type="PANTHER" id="PTHR33164">
    <property type="entry name" value="TRANSCRIPTIONAL REGULATOR, MARR FAMILY"/>
    <property type="match status" value="1"/>
</dbReference>
<dbReference type="PANTHER" id="PTHR33164:SF64">
    <property type="entry name" value="TRANSCRIPTIONAL REGULATOR SLYA"/>
    <property type="match status" value="1"/>
</dbReference>
<dbReference type="GO" id="GO:0003700">
    <property type="term" value="F:DNA-binding transcription factor activity"/>
    <property type="evidence" value="ECO:0007669"/>
    <property type="project" value="InterPro"/>
</dbReference>
<evidence type="ECO:0000313" key="5">
    <source>
        <dbReference type="EMBL" id="ALZ82772.1"/>
    </source>
</evidence>
<proteinExistence type="predicted"/>
<dbReference type="PRINTS" id="PR00598">
    <property type="entry name" value="HTHMARR"/>
</dbReference>